<dbReference type="FunFam" id="3.40.20.10:FF:000026">
    <property type="entry name" value="Glia maturation factor"/>
    <property type="match status" value="1"/>
</dbReference>
<dbReference type="GO" id="GO:0071846">
    <property type="term" value="P:actin filament debranching"/>
    <property type="evidence" value="ECO:0007669"/>
    <property type="project" value="InterPro"/>
</dbReference>
<sequence length="140" mass="16288">MATHVNVCQLTPEVVKLLKNFRFRKASNSAAIILKVNRENQEICVDEELEDIELEDLQNALPSHQPRFVLFSSKVEHGDGRFSYPLVFIFVTPRDCQPELMMMYAGTKLSIVREMDLTKVYEIRDVEELTEEWLLSKLVK</sequence>
<evidence type="ECO:0000256" key="5">
    <source>
        <dbReference type="ARBA" id="ARBA00023242"/>
    </source>
</evidence>
<dbReference type="GO" id="GO:0030864">
    <property type="term" value="C:cortical actin cytoskeleton"/>
    <property type="evidence" value="ECO:0007669"/>
    <property type="project" value="TreeGrafter"/>
</dbReference>
<dbReference type="EMBL" id="JAVRJZ010000019">
    <property type="protein sequence ID" value="KAK2707175.1"/>
    <property type="molecule type" value="Genomic_DNA"/>
</dbReference>
<protein>
    <recommendedName>
        <fullName evidence="7">ADF-H domain-containing protein</fullName>
    </recommendedName>
</protein>
<dbReference type="PANTHER" id="PTHR11249:SF2">
    <property type="entry name" value="GLIA MATURATION FACTOR"/>
    <property type="match status" value="1"/>
</dbReference>
<comment type="caution">
    <text evidence="8">The sequence shown here is derived from an EMBL/GenBank/DDBJ whole genome shotgun (WGS) entry which is preliminary data.</text>
</comment>
<dbReference type="AlphaFoldDB" id="A0AA88L463"/>
<accession>A0AA88L463</accession>
<dbReference type="PIRSF" id="PIRSF001788">
    <property type="entry name" value="GMF-beta"/>
    <property type="match status" value="1"/>
</dbReference>
<evidence type="ECO:0000256" key="4">
    <source>
        <dbReference type="ARBA" id="ARBA00022490"/>
    </source>
</evidence>
<evidence type="ECO:0000313" key="9">
    <source>
        <dbReference type="Proteomes" id="UP001187531"/>
    </source>
</evidence>
<dbReference type="GO" id="GO:0071933">
    <property type="term" value="F:Arp2/3 complex binding"/>
    <property type="evidence" value="ECO:0007669"/>
    <property type="project" value="InterPro"/>
</dbReference>
<evidence type="ECO:0000256" key="1">
    <source>
        <dbReference type="ARBA" id="ARBA00004123"/>
    </source>
</evidence>
<dbReference type="SMART" id="SM00102">
    <property type="entry name" value="ADF"/>
    <property type="match status" value="1"/>
</dbReference>
<keyword evidence="4" id="KW-0963">Cytoplasm</keyword>
<evidence type="ECO:0000256" key="3">
    <source>
        <dbReference type="ARBA" id="ARBA00010055"/>
    </source>
</evidence>
<organism evidence="8 9">
    <name type="scientific">Artemia franciscana</name>
    <name type="common">Brine shrimp</name>
    <name type="synonym">Artemia sanfranciscana</name>
    <dbReference type="NCBI Taxonomy" id="6661"/>
    <lineage>
        <taxon>Eukaryota</taxon>
        <taxon>Metazoa</taxon>
        <taxon>Ecdysozoa</taxon>
        <taxon>Arthropoda</taxon>
        <taxon>Crustacea</taxon>
        <taxon>Branchiopoda</taxon>
        <taxon>Anostraca</taxon>
        <taxon>Artemiidae</taxon>
        <taxon>Artemia</taxon>
    </lineage>
</organism>
<evidence type="ECO:0000256" key="6">
    <source>
        <dbReference type="PIRNR" id="PIRNR001788"/>
    </source>
</evidence>
<name>A0AA88L463_ARTSF</name>
<dbReference type="CDD" id="cd11283">
    <property type="entry name" value="ADF_GMF-beta_like"/>
    <property type="match status" value="1"/>
</dbReference>
<gene>
    <name evidence="8" type="ORF">QYM36_015006</name>
</gene>
<evidence type="ECO:0000259" key="7">
    <source>
        <dbReference type="PROSITE" id="PS51263"/>
    </source>
</evidence>
<keyword evidence="5" id="KW-0539">Nucleus</keyword>
<dbReference type="Gene3D" id="3.40.20.10">
    <property type="entry name" value="Severin"/>
    <property type="match status" value="1"/>
</dbReference>
<dbReference type="InterPro" id="IPR011171">
    <property type="entry name" value="GMF"/>
</dbReference>
<comment type="similarity">
    <text evidence="3 6">Belongs to the actin-binding proteins ADF family. GMF subfamily.</text>
</comment>
<evidence type="ECO:0000256" key="2">
    <source>
        <dbReference type="ARBA" id="ARBA00004496"/>
    </source>
</evidence>
<feature type="domain" description="ADF-H" evidence="7">
    <location>
        <begin position="6"/>
        <end position="139"/>
    </location>
</feature>
<dbReference type="GO" id="GO:0034316">
    <property type="term" value="P:negative regulation of Arp2/3 complex-mediated actin nucleation"/>
    <property type="evidence" value="ECO:0007669"/>
    <property type="project" value="TreeGrafter"/>
</dbReference>
<dbReference type="InterPro" id="IPR002108">
    <property type="entry name" value="ADF-H"/>
</dbReference>
<proteinExistence type="inferred from homology"/>
<comment type="subcellular location">
    <subcellularLocation>
        <location evidence="2">Cytoplasm</location>
    </subcellularLocation>
    <subcellularLocation>
        <location evidence="1">Nucleus</location>
    </subcellularLocation>
</comment>
<dbReference type="Pfam" id="PF00241">
    <property type="entry name" value="Cofilin_ADF"/>
    <property type="match status" value="1"/>
</dbReference>
<dbReference type="InterPro" id="IPR029006">
    <property type="entry name" value="ADF-H/Gelsolin-like_dom_sf"/>
</dbReference>
<keyword evidence="9" id="KW-1185">Reference proteome</keyword>
<dbReference type="Proteomes" id="UP001187531">
    <property type="component" value="Unassembled WGS sequence"/>
</dbReference>
<reference evidence="8" key="1">
    <citation type="submission" date="2023-07" db="EMBL/GenBank/DDBJ databases">
        <title>Chromosome-level genome assembly of Artemia franciscana.</title>
        <authorList>
            <person name="Jo E."/>
        </authorList>
    </citation>
    <scope>NUCLEOTIDE SEQUENCE</scope>
    <source>
        <tissue evidence="8">Whole body</tissue>
    </source>
</reference>
<dbReference type="PANTHER" id="PTHR11249">
    <property type="entry name" value="GLIAL FACTOR NATURATION FACTOR"/>
    <property type="match status" value="1"/>
</dbReference>
<dbReference type="GO" id="GO:0003779">
    <property type="term" value="F:actin binding"/>
    <property type="evidence" value="ECO:0007669"/>
    <property type="project" value="InterPro"/>
</dbReference>
<evidence type="ECO:0000313" key="8">
    <source>
        <dbReference type="EMBL" id="KAK2707175.1"/>
    </source>
</evidence>
<dbReference type="GO" id="GO:0005634">
    <property type="term" value="C:nucleus"/>
    <property type="evidence" value="ECO:0007669"/>
    <property type="project" value="UniProtKB-SubCell"/>
</dbReference>
<dbReference type="PROSITE" id="PS51263">
    <property type="entry name" value="ADF_H"/>
    <property type="match status" value="1"/>
</dbReference>
<dbReference type="SUPFAM" id="SSF55753">
    <property type="entry name" value="Actin depolymerizing proteins"/>
    <property type="match status" value="1"/>
</dbReference>